<evidence type="ECO:0008006" key="3">
    <source>
        <dbReference type="Google" id="ProtNLM"/>
    </source>
</evidence>
<sequence>MGRILSFLNMKEAVGTLVLSKQWKKFWTNHVLDLKTLDFDSDHFGTRWYDRALFIKYVDRVLQLRGPRFNRNVEEFSLKYNGLRDDLHRVSRWIRYAAHCKVQKLELDLYGNQPFGGEESYRFQISAPTLNTLSITFDSPDEFERCSKHIFIIQIPNLEYLTINDTIFASYQILEITSLVEANIANIGPNSGFINNGGISRVEAR</sequence>
<dbReference type="OrthoDB" id="1298252at2759"/>
<dbReference type="SUPFAM" id="SSF81383">
    <property type="entry name" value="F-box domain"/>
    <property type="match status" value="1"/>
</dbReference>
<dbReference type="Gramene" id="OMO64587">
    <property type="protein sequence ID" value="OMO64587"/>
    <property type="gene ID" value="CCACVL1_21657"/>
</dbReference>
<keyword evidence="2" id="KW-1185">Reference proteome</keyword>
<reference evidence="1 2" key="1">
    <citation type="submission" date="2013-09" db="EMBL/GenBank/DDBJ databases">
        <title>Corchorus capsularis genome sequencing.</title>
        <authorList>
            <person name="Alam M."/>
            <person name="Haque M.S."/>
            <person name="Islam M.S."/>
            <person name="Emdad E.M."/>
            <person name="Islam M.M."/>
            <person name="Ahmed B."/>
            <person name="Halim A."/>
            <person name="Hossen Q.M.M."/>
            <person name="Hossain M.Z."/>
            <person name="Ahmed R."/>
            <person name="Khan M.M."/>
            <person name="Islam R."/>
            <person name="Rashid M.M."/>
            <person name="Khan S.A."/>
            <person name="Rahman M.S."/>
            <person name="Alam M."/>
        </authorList>
    </citation>
    <scope>NUCLEOTIDE SEQUENCE [LARGE SCALE GENOMIC DNA]</scope>
    <source>
        <strain evidence="2">cv. CVL-1</strain>
        <tissue evidence="1">Whole seedling</tissue>
    </source>
</reference>
<name>A0A1R3H2N6_COCAP</name>
<dbReference type="InterPro" id="IPR036047">
    <property type="entry name" value="F-box-like_dom_sf"/>
</dbReference>
<dbReference type="EMBL" id="AWWV01012770">
    <property type="protein sequence ID" value="OMO64587.1"/>
    <property type="molecule type" value="Genomic_DNA"/>
</dbReference>
<comment type="caution">
    <text evidence="1">The sequence shown here is derived from an EMBL/GenBank/DDBJ whole genome shotgun (WGS) entry which is preliminary data.</text>
</comment>
<dbReference type="PANTHER" id="PTHR31293:SF16">
    <property type="entry name" value="RNI-LIKE SUPERFAMILY PROTEIN"/>
    <property type="match status" value="1"/>
</dbReference>
<dbReference type="PANTHER" id="PTHR31293">
    <property type="entry name" value="RNI-LIKE SUPERFAMILY PROTEIN"/>
    <property type="match status" value="1"/>
</dbReference>
<proteinExistence type="predicted"/>
<protein>
    <recommendedName>
        <fullName evidence="3">F-box domain-containing protein</fullName>
    </recommendedName>
</protein>
<gene>
    <name evidence="1" type="ORF">CCACVL1_21657</name>
</gene>
<evidence type="ECO:0000313" key="2">
    <source>
        <dbReference type="Proteomes" id="UP000188268"/>
    </source>
</evidence>
<dbReference type="AlphaFoldDB" id="A0A1R3H2N6"/>
<dbReference type="Proteomes" id="UP000188268">
    <property type="component" value="Unassembled WGS sequence"/>
</dbReference>
<dbReference type="InterPro" id="IPR055294">
    <property type="entry name" value="FBL60-like"/>
</dbReference>
<evidence type="ECO:0000313" key="1">
    <source>
        <dbReference type="EMBL" id="OMO64587.1"/>
    </source>
</evidence>
<organism evidence="1 2">
    <name type="scientific">Corchorus capsularis</name>
    <name type="common">Jute</name>
    <dbReference type="NCBI Taxonomy" id="210143"/>
    <lineage>
        <taxon>Eukaryota</taxon>
        <taxon>Viridiplantae</taxon>
        <taxon>Streptophyta</taxon>
        <taxon>Embryophyta</taxon>
        <taxon>Tracheophyta</taxon>
        <taxon>Spermatophyta</taxon>
        <taxon>Magnoliopsida</taxon>
        <taxon>eudicotyledons</taxon>
        <taxon>Gunneridae</taxon>
        <taxon>Pentapetalae</taxon>
        <taxon>rosids</taxon>
        <taxon>malvids</taxon>
        <taxon>Malvales</taxon>
        <taxon>Malvaceae</taxon>
        <taxon>Grewioideae</taxon>
        <taxon>Apeibeae</taxon>
        <taxon>Corchorus</taxon>
    </lineage>
</organism>
<accession>A0A1R3H2N6</accession>